<gene>
    <name evidence="2" type="ORF">ASPWEDRAFT_147386</name>
</gene>
<keyword evidence="3" id="KW-1185">Reference proteome</keyword>
<dbReference type="SUPFAM" id="SSF56112">
    <property type="entry name" value="Protein kinase-like (PK-like)"/>
    <property type="match status" value="1"/>
</dbReference>
<dbReference type="InterPro" id="IPR000719">
    <property type="entry name" value="Prot_kinase_dom"/>
</dbReference>
<protein>
    <recommendedName>
        <fullName evidence="1">Protein kinase domain-containing protein</fullName>
    </recommendedName>
</protein>
<dbReference type="STRING" id="1073089.A0A1L9S360"/>
<evidence type="ECO:0000313" key="3">
    <source>
        <dbReference type="Proteomes" id="UP000184383"/>
    </source>
</evidence>
<accession>A0A1L9S360</accession>
<dbReference type="GeneID" id="63745373"/>
<dbReference type="SMART" id="SM00220">
    <property type="entry name" value="S_TKc"/>
    <property type="match status" value="1"/>
</dbReference>
<dbReference type="Gene3D" id="1.10.510.10">
    <property type="entry name" value="Transferase(Phosphotransferase) domain 1"/>
    <property type="match status" value="1"/>
</dbReference>
<dbReference type="InterPro" id="IPR008271">
    <property type="entry name" value="Ser/Thr_kinase_AS"/>
</dbReference>
<dbReference type="PROSITE" id="PS50011">
    <property type="entry name" value="PROTEIN_KINASE_DOM"/>
    <property type="match status" value="1"/>
</dbReference>
<dbReference type="RefSeq" id="XP_040695281.1">
    <property type="nucleotide sequence ID" value="XM_040829525.1"/>
</dbReference>
<dbReference type="AlphaFoldDB" id="A0A1L9S360"/>
<dbReference type="PROSITE" id="PS00108">
    <property type="entry name" value="PROTEIN_KINASE_ST"/>
    <property type="match status" value="1"/>
</dbReference>
<reference evidence="3" key="1">
    <citation type="journal article" date="2017" name="Genome Biol.">
        <title>Comparative genomics reveals high biological diversity and specific adaptations in the industrially and medically important fungal genus Aspergillus.</title>
        <authorList>
            <person name="de Vries R.P."/>
            <person name="Riley R."/>
            <person name="Wiebenga A."/>
            <person name="Aguilar-Osorio G."/>
            <person name="Amillis S."/>
            <person name="Uchima C.A."/>
            <person name="Anderluh G."/>
            <person name="Asadollahi M."/>
            <person name="Askin M."/>
            <person name="Barry K."/>
            <person name="Battaglia E."/>
            <person name="Bayram O."/>
            <person name="Benocci T."/>
            <person name="Braus-Stromeyer S.A."/>
            <person name="Caldana C."/>
            <person name="Canovas D."/>
            <person name="Cerqueira G.C."/>
            <person name="Chen F."/>
            <person name="Chen W."/>
            <person name="Choi C."/>
            <person name="Clum A."/>
            <person name="Dos Santos R.A."/>
            <person name="Damasio A.R."/>
            <person name="Diallinas G."/>
            <person name="Emri T."/>
            <person name="Fekete E."/>
            <person name="Flipphi M."/>
            <person name="Freyberg S."/>
            <person name="Gallo A."/>
            <person name="Gournas C."/>
            <person name="Habgood R."/>
            <person name="Hainaut M."/>
            <person name="Harispe M.L."/>
            <person name="Henrissat B."/>
            <person name="Hilden K.S."/>
            <person name="Hope R."/>
            <person name="Hossain A."/>
            <person name="Karabika E."/>
            <person name="Karaffa L."/>
            <person name="Karanyi Z."/>
            <person name="Krasevec N."/>
            <person name="Kuo A."/>
            <person name="Kusch H."/>
            <person name="LaButti K."/>
            <person name="Lagendijk E.L."/>
            <person name="Lapidus A."/>
            <person name="Levasseur A."/>
            <person name="Lindquist E."/>
            <person name="Lipzen A."/>
            <person name="Logrieco A.F."/>
            <person name="MacCabe A."/>
            <person name="Maekelae M.R."/>
            <person name="Malavazi I."/>
            <person name="Melin P."/>
            <person name="Meyer V."/>
            <person name="Mielnichuk N."/>
            <person name="Miskei M."/>
            <person name="Molnar A.P."/>
            <person name="Mule G."/>
            <person name="Ngan C.Y."/>
            <person name="Orejas M."/>
            <person name="Orosz E."/>
            <person name="Ouedraogo J.P."/>
            <person name="Overkamp K.M."/>
            <person name="Park H.-S."/>
            <person name="Perrone G."/>
            <person name="Piumi F."/>
            <person name="Punt P.J."/>
            <person name="Ram A.F."/>
            <person name="Ramon A."/>
            <person name="Rauscher S."/>
            <person name="Record E."/>
            <person name="Riano-Pachon D.M."/>
            <person name="Robert V."/>
            <person name="Roehrig J."/>
            <person name="Ruller R."/>
            <person name="Salamov A."/>
            <person name="Salih N.S."/>
            <person name="Samson R.A."/>
            <person name="Sandor E."/>
            <person name="Sanguinetti M."/>
            <person name="Schuetze T."/>
            <person name="Sepcic K."/>
            <person name="Shelest E."/>
            <person name="Sherlock G."/>
            <person name="Sophianopoulou V."/>
            <person name="Squina F.M."/>
            <person name="Sun H."/>
            <person name="Susca A."/>
            <person name="Todd R.B."/>
            <person name="Tsang A."/>
            <person name="Unkles S.E."/>
            <person name="van de Wiele N."/>
            <person name="van Rossen-Uffink D."/>
            <person name="Oliveira J.V."/>
            <person name="Vesth T.C."/>
            <person name="Visser J."/>
            <person name="Yu J.-H."/>
            <person name="Zhou M."/>
            <person name="Andersen M.R."/>
            <person name="Archer D.B."/>
            <person name="Baker S.E."/>
            <person name="Benoit I."/>
            <person name="Brakhage A.A."/>
            <person name="Braus G.H."/>
            <person name="Fischer R."/>
            <person name="Frisvad J.C."/>
            <person name="Goldman G.H."/>
            <person name="Houbraken J."/>
            <person name="Oakley B."/>
            <person name="Pocsi I."/>
            <person name="Scazzocchio C."/>
            <person name="Seiboth B."/>
            <person name="vanKuyk P.A."/>
            <person name="Wortman J."/>
            <person name="Dyer P.S."/>
            <person name="Grigoriev I.V."/>
        </authorList>
    </citation>
    <scope>NUCLEOTIDE SEQUENCE [LARGE SCALE GENOMIC DNA]</scope>
    <source>
        <strain evidence="3">DTO 134E9</strain>
    </source>
</reference>
<dbReference type="EMBL" id="KV878209">
    <property type="protein sequence ID" value="OJJ41605.1"/>
    <property type="molecule type" value="Genomic_DNA"/>
</dbReference>
<dbReference type="VEuPathDB" id="FungiDB:ASPWEDRAFT_147386"/>
<proteinExistence type="predicted"/>
<dbReference type="GO" id="GO:0005524">
    <property type="term" value="F:ATP binding"/>
    <property type="evidence" value="ECO:0007669"/>
    <property type="project" value="InterPro"/>
</dbReference>
<evidence type="ECO:0000313" key="2">
    <source>
        <dbReference type="EMBL" id="OJJ41605.1"/>
    </source>
</evidence>
<dbReference type="Proteomes" id="UP000184383">
    <property type="component" value="Unassembled WGS sequence"/>
</dbReference>
<dbReference type="GO" id="GO:0004672">
    <property type="term" value="F:protein kinase activity"/>
    <property type="evidence" value="ECO:0007669"/>
    <property type="project" value="InterPro"/>
</dbReference>
<name>A0A1L9S360_ASPWE</name>
<dbReference type="Pfam" id="PF00069">
    <property type="entry name" value="Pkinase"/>
    <property type="match status" value="1"/>
</dbReference>
<evidence type="ECO:0000259" key="1">
    <source>
        <dbReference type="PROSITE" id="PS50011"/>
    </source>
</evidence>
<organism evidence="2 3">
    <name type="scientific">Aspergillus wentii DTO 134E9</name>
    <dbReference type="NCBI Taxonomy" id="1073089"/>
    <lineage>
        <taxon>Eukaryota</taxon>
        <taxon>Fungi</taxon>
        <taxon>Dikarya</taxon>
        <taxon>Ascomycota</taxon>
        <taxon>Pezizomycotina</taxon>
        <taxon>Eurotiomycetes</taxon>
        <taxon>Eurotiomycetidae</taxon>
        <taxon>Eurotiales</taxon>
        <taxon>Aspergillaceae</taxon>
        <taxon>Aspergillus</taxon>
        <taxon>Aspergillus subgen. Cremei</taxon>
    </lineage>
</organism>
<dbReference type="InterPro" id="IPR011009">
    <property type="entry name" value="Kinase-like_dom_sf"/>
</dbReference>
<dbReference type="PANTHER" id="PTHR24345">
    <property type="entry name" value="SERINE/THREONINE-PROTEIN KINASE PLK"/>
    <property type="match status" value="1"/>
</dbReference>
<sequence length="318" mass="36333">MYKKDSPKRVAYAVKEFRKDAYESKEEYARKVKSEFSIANSLNHPNIVQTVRICTDSGLLNHVMEYCSYGELFSLVKKDYLQLDDKLCLFKQLIQGVWYLHSQGIAHRDIKLENLLLSENSHLKITDFGVAEVFSGLHPGLRAANEEYDKELDEVRRCAPGICGSLPYIAPEVLEKNGKYLAASEICCDYDPRALDVWSCGIVCLALLFCGTPWGAADLKDPKYARFMGGWEEFFRKKPDGIVEGHEYPLCGPAFRGVPHLSLLRVLLQMLHPDPYKRVTIDTVLYTPYVKRIVCCCSNRKIRHRHGPPAKKGLFKRH</sequence>
<dbReference type="OrthoDB" id="4062651at2759"/>
<feature type="domain" description="Protein kinase" evidence="1">
    <location>
        <begin position="1"/>
        <end position="290"/>
    </location>
</feature>
<dbReference type="GO" id="GO:0005634">
    <property type="term" value="C:nucleus"/>
    <property type="evidence" value="ECO:0007669"/>
    <property type="project" value="TreeGrafter"/>
</dbReference>